<feature type="binding site" evidence="7">
    <location>
        <position position="65"/>
    </location>
    <ligand>
        <name>Mg(2+)</name>
        <dbReference type="ChEBI" id="CHEBI:18420"/>
        <label>1</label>
        <note>catalytic</note>
    </ligand>
</feature>
<proteinExistence type="inferred from homology"/>
<dbReference type="GO" id="GO:0008934">
    <property type="term" value="F:inositol monophosphate 1-phosphatase activity"/>
    <property type="evidence" value="ECO:0007669"/>
    <property type="project" value="InterPro"/>
</dbReference>
<dbReference type="SUPFAM" id="SSF56655">
    <property type="entry name" value="Carbohydrate phosphatase"/>
    <property type="match status" value="1"/>
</dbReference>
<accession>A0A3D1JHR9</accession>
<sequence>MQPTLADLQACARQAGEFLCQGYGLQHTFEHKGRIDLVTEYDKRSEEILLGMIRSRFPGHSILSEETGSHPGDEDHRWYIDPLDGTTNFAHGLPIFAVSIAYADRQGVRLGVVYDPTRDEMFSAERGFGAWLNGKPLHVSPASDLLQSLLTTGFAYDDWVIDTNLKLFDRLQRLTQGVRRLGSAALDLCYVAAGRVDGYWEVSVQPWDLAAGGLIATEAGALVTNLQGGVDYLTPPCNILAANPVLHDVLFQTIHAEGALPGLQNHHDLRKGKK</sequence>
<evidence type="ECO:0000313" key="9">
    <source>
        <dbReference type="EMBL" id="HCE17318.1"/>
    </source>
</evidence>
<dbReference type="GO" id="GO:0006020">
    <property type="term" value="P:inositol metabolic process"/>
    <property type="evidence" value="ECO:0007669"/>
    <property type="project" value="TreeGrafter"/>
</dbReference>
<evidence type="ECO:0000256" key="2">
    <source>
        <dbReference type="ARBA" id="ARBA00001946"/>
    </source>
</evidence>
<evidence type="ECO:0000256" key="4">
    <source>
        <dbReference type="ARBA" id="ARBA00022723"/>
    </source>
</evidence>
<dbReference type="Pfam" id="PF00459">
    <property type="entry name" value="Inositol_P"/>
    <property type="match status" value="1"/>
</dbReference>
<reference evidence="9 10" key="1">
    <citation type="journal article" date="2018" name="Nat. Biotechnol.">
        <title>A standardized bacterial taxonomy based on genome phylogeny substantially revises the tree of life.</title>
        <authorList>
            <person name="Parks D.H."/>
            <person name="Chuvochina M."/>
            <person name="Waite D.W."/>
            <person name="Rinke C."/>
            <person name="Skarshewski A."/>
            <person name="Chaumeil P.A."/>
            <person name="Hugenholtz P."/>
        </authorList>
    </citation>
    <scope>NUCLEOTIDE SEQUENCE [LARGE SCALE GENOMIC DNA]</scope>
    <source>
        <strain evidence="9">UBA8781</strain>
    </source>
</reference>
<feature type="binding site" evidence="7">
    <location>
        <position position="83"/>
    </location>
    <ligand>
        <name>Mg(2+)</name>
        <dbReference type="ChEBI" id="CHEBI:18420"/>
        <label>1</label>
        <note>catalytic</note>
    </ligand>
</feature>
<dbReference type="PRINTS" id="PR00377">
    <property type="entry name" value="IMPHPHTASES"/>
</dbReference>
<dbReference type="Gene3D" id="3.30.540.10">
    <property type="entry name" value="Fructose-1,6-Bisphosphatase, subunit A, domain 1"/>
    <property type="match status" value="1"/>
</dbReference>
<dbReference type="EC" id="3.1.3.25" evidence="8"/>
<evidence type="ECO:0000256" key="6">
    <source>
        <dbReference type="ARBA" id="ARBA00022842"/>
    </source>
</evidence>
<dbReference type="GO" id="GO:0046872">
    <property type="term" value="F:metal ion binding"/>
    <property type="evidence" value="ECO:0007669"/>
    <property type="project" value="UniProtKB-KW"/>
</dbReference>
<dbReference type="PROSITE" id="PS00630">
    <property type="entry name" value="IMP_2"/>
    <property type="match status" value="1"/>
</dbReference>
<dbReference type="InterPro" id="IPR020550">
    <property type="entry name" value="Inositol_monophosphatase_CS"/>
</dbReference>
<name>A0A3D1JHR9_9CHLR</name>
<dbReference type="Gene3D" id="3.40.190.80">
    <property type="match status" value="1"/>
</dbReference>
<dbReference type="PANTHER" id="PTHR20854:SF4">
    <property type="entry name" value="INOSITOL-1-MONOPHOSPHATASE-RELATED"/>
    <property type="match status" value="1"/>
</dbReference>
<comment type="similarity">
    <text evidence="3 8">Belongs to the inositol monophosphatase superfamily.</text>
</comment>
<dbReference type="PRINTS" id="PR01959">
    <property type="entry name" value="SBIMPHPHTASE"/>
</dbReference>
<feature type="binding site" evidence="7">
    <location>
        <position position="81"/>
    </location>
    <ligand>
        <name>Mg(2+)</name>
        <dbReference type="ChEBI" id="CHEBI:18420"/>
        <label>1</label>
        <note>catalytic</note>
    </ligand>
</feature>
<evidence type="ECO:0000256" key="8">
    <source>
        <dbReference type="RuleBase" id="RU364068"/>
    </source>
</evidence>
<keyword evidence="6 7" id="KW-0460">Magnesium</keyword>
<keyword evidence="4 7" id="KW-0479">Metal-binding</keyword>
<dbReference type="InterPro" id="IPR020583">
    <property type="entry name" value="Inositol_monoP_metal-BS"/>
</dbReference>
<comment type="catalytic activity">
    <reaction evidence="1 8">
        <text>a myo-inositol phosphate + H2O = myo-inositol + phosphate</text>
        <dbReference type="Rhea" id="RHEA:24056"/>
        <dbReference type="ChEBI" id="CHEBI:15377"/>
        <dbReference type="ChEBI" id="CHEBI:17268"/>
        <dbReference type="ChEBI" id="CHEBI:43474"/>
        <dbReference type="ChEBI" id="CHEBI:84139"/>
        <dbReference type="EC" id="3.1.3.25"/>
    </reaction>
</comment>
<evidence type="ECO:0000256" key="3">
    <source>
        <dbReference type="ARBA" id="ARBA00009759"/>
    </source>
</evidence>
<comment type="cofactor">
    <cofactor evidence="2 7 8">
        <name>Mg(2+)</name>
        <dbReference type="ChEBI" id="CHEBI:18420"/>
    </cofactor>
</comment>
<keyword evidence="5 8" id="KW-0378">Hydrolase</keyword>
<organism evidence="9 10">
    <name type="scientific">Anaerolinea thermolimosa</name>
    <dbReference type="NCBI Taxonomy" id="229919"/>
    <lineage>
        <taxon>Bacteria</taxon>
        <taxon>Bacillati</taxon>
        <taxon>Chloroflexota</taxon>
        <taxon>Anaerolineae</taxon>
        <taxon>Anaerolineales</taxon>
        <taxon>Anaerolineaceae</taxon>
        <taxon>Anaerolinea</taxon>
    </lineage>
</organism>
<gene>
    <name evidence="9" type="ORF">DEQ80_05625</name>
</gene>
<comment type="caution">
    <text evidence="9">The sequence shown here is derived from an EMBL/GenBank/DDBJ whole genome shotgun (WGS) entry which is preliminary data.</text>
</comment>
<protein>
    <recommendedName>
        <fullName evidence="8">Inositol-1-monophosphatase</fullName>
        <ecNumber evidence="8">3.1.3.25</ecNumber>
    </recommendedName>
</protein>
<dbReference type="PANTHER" id="PTHR20854">
    <property type="entry name" value="INOSITOL MONOPHOSPHATASE"/>
    <property type="match status" value="1"/>
</dbReference>
<evidence type="ECO:0000256" key="5">
    <source>
        <dbReference type="ARBA" id="ARBA00022801"/>
    </source>
</evidence>
<dbReference type="Proteomes" id="UP000264141">
    <property type="component" value="Unassembled WGS sequence"/>
</dbReference>
<dbReference type="FunFam" id="3.30.540.10:FF:000003">
    <property type="entry name" value="Inositol-1-monophosphatase"/>
    <property type="match status" value="1"/>
</dbReference>
<feature type="binding site" evidence="7">
    <location>
        <position position="208"/>
    </location>
    <ligand>
        <name>Mg(2+)</name>
        <dbReference type="ChEBI" id="CHEBI:18420"/>
        <label>1</label>
        <note>catalytic</note>
    </ligand>
</feature>
<dbReference type="AlphaFoldDB" id="A0A3D1JHR9"/>
<dbReference type="FunFam" id="3.40.190.80:FF:000020">
    <property type="entry name" value="Fructose-1,6-bisphosphatase/inositol-1-monophosphatase"/>
    <property type="match status" value="1"/>
</dbReference>
<dbReference type="CDD" id="cd01639">
    <property type="entry name" value="IMPase"/>
    <property type="match status" value="1"/>
</dbReference>
<dbReference type="STRING" id="229919.GCA_001050195_03128"/>
<dbReference type="GO" id="GO:0007165">
    <property type="term" value="P:signal transduction"/>
    <property type="evidence" value="ECO:0007669"/>
    <property type="project" value="TreeGrafter"/>
</dbReference>
<evidence type="ECO:0000256" key="7">
    <source>
        <dbReference type="PIRSR" id="PIRSR600760-2"/>
    </source>
</evidence>
<dbReference type="GO" id="GO:0046854">
    <property type="term" value="P:phosphatidylinositol phosphate biosynthetic process"/>
    <property type="evidence" value="ECO:0007669"/>
    <property type="project" value="InterPro"/>
</dbReference>
<dbReference type="InterPro" id="IPR022337">
    <property type="entry name" value="Inositol_monophosphatase_SuhB"/>
</dbReference>
<evidence type="ECO:0000313" key="10">
    <source>
        <dbReference type="Proteomes" id="UP000264141"/>
    </source>
</evidence>
<dbReference type="InterPro" id="IPR000760">
    <property type="entry name" value="Inositol_monophosphatase-like"/>
</dbReference>
<evidence type="ECO:0000256" key="1">
    <source>
        <dbReference type="ARBA" id="ARBA00001033"/>
    </source>
</evidence>
<feature type="binding site" evidence="7">
    <location>
        <position position="84"/>
    </location>
    <ligand>
        <name>Mg(2+)</name>
        <dbReference type="ChEBI" id="CHEBI:18420"/>
        <label>1</label>
        <note>catalytic</note>
    </ligand>
</feature>
<dbReference type="EMBL" id="DPBP01000024">
    <property type="protein sequence ID" value="HCE17318.1"/>
    <property type="molecule type" value="Genomic_DNA"/>
</dbReference>
<dbReference type="InterPro" id="IPR033942">
    <property type="entry name" value="IMPase"/>
</dbReference>
<dbReference type="PROSITE" id="PS00629">
    <property type="entry name" value="IMP_1"/>
    <property type="match status" value="1"/>
</dbReference>